<reference evidence="4" key="1">
    <citation type="submission" date="2014-02" db="EMBL/GenBank/DDBJ databases">
        <title>Complete genome sequence and comparative genomic analysis of the nitrogen-fixing bacterium Leptospirillum ferriphilum YSK.</title>
        <authorList>
            <person name="Guo X."/>
            <person name="Yin H."/>
            <person name="Liang Y."/>
            <person name="Hu Q."/>
            <person name="Ma L."/>
            <person name="Xiao Y."/>
            <person name="Zhang X."/>
            <person name="Qiu G."/>
            <person name="Liu X."/>
        </authorList>
    </citation>
    <scope>NUCLEOTIDE SEQUENCE [LARGE SCALE GENOMIC DNA]</scope>
    <source>
        <strain evidence="4">YSK</strain>
    </source>
</reference>
<name>A0A059XYU0_9BACT</name>
<evidence type="ECO:0000313" key="4">
    <source>
        <dbReference type="Proteomes" id="UP000027059"/>
    </source>
</evidence>
<dbReference type="SUPFAM" id="SSF51735">
    <property type="entry name" value="NAD(P)-binding Rossmann-fold domains"/>
    <property type="match status" value="1"/>
</dbReference>
<dbReference type="AlphaFoldDB" id="A0A059XYU0"/>
<keyword evidence="4" id="KW-1185">Reference proteome</keyword>
<dbReference type="InterPro" id="IPR051450">
    <property type="entry name" value="Gfo/Idh/MocA_Oxidoreductases"/>
</dbReference>
<dbReference type="RefSeq" id="WP_014960958.1">
    <property type="nucleotide sequence ID" value="NZ_CP007243.1"/>
</dbReference>
<dbReference type="Pfam" id="PF01408">
    <property type="entry name" value="GFO_IDH_MocA"/>
    <property type="match status" value="1"/>
</dbReference>
<dbReference type="InterPro" id="IPR000683">
    <property type="entry name" value="Gfo/Idh/MocA-like_OxRdtase_N"/>
</dbReference>
<dbReference type="PANTHER" id="PTHR43377">
    <property type="entry name" value="BILIVERDIN REDUCTASE A"/>
    <property type="match status" value="1"/>
</dbReference>
<dbReference type="InterPro" id="IPR004104">
    <property type="entry name" value="Gfo/Idh/MocA-like_OxRdtase_C"/>
</dbReference>
<proteinExistence type="predicted"/>
<dbReference type="KEGG" id="lfp:Y981_05895"/>
<feature type="domain" description="Gfo/Idh/MocA-like oxidoreductase N-terminal" evidence="1">
    <location>
        <begin position="3"/>
        <end position="120"/>
    </location>
</feature>
<sequence length="321" mass="35816">MGLKVGVVGVGYLGQHHARVLSELSDVEMVGVYDVDPGRAEEVASRIRVRAHSSIASLVRECDAVSVVTPTLYHLPVIEEIFSIASPHVFLEKPIADTRENGQRIIDLTKKKNVLLQIGHIERFNPGLEAILESRPRPAYIEAQRLSAFGLRGTDVPVVVDLMIHDIDIILTLVNSPISTMRVVGTPVITPHIDIANAWIEFENGCLAQVLGSRVSMEKLRKFRVFDREGRYFSLNFDTRELSEAKVSLNPGSLPQIERGKRVFEAEEPLKKELRSFVDAIRQGRTVKVSGEDGLRALEVALEVNRLAEESLKRFQQIPSD</sequence>
<dbReference type="InterPro" id="IPR036291">
    <property type="entry name" value="NAD(P)-bd_dom_sf"/>
</dbReference>
<dbReference type="Gene3D" id="3.30.360.10">
    <property type="entry name" value="Dihydrodipicolinate Reductase, domain 2"/>
    <property type="match status" value="1"/>
</dbReference>
<dbReference type="Proteomes" id="UP000027059">
    <property type="component" value="Chromosome"/>
</dbReference>
<dbReference type="HOGENOM" id="CLU_023194_10_0_0"/>
<dbReference type="OrthoDB" id="9815825at2"/>
<accession>A0A059XYU0</accession>
<evidence type="ECO:0000313" key="3">
    <source>
        <dbReference type="EMBL" id="AIA30471.1"/>
    </source>
</evidence>
<dbReference type="GO" id="GO:0000166">
    <property type="term" value="F:nucleotide binding"/>
    <property type="evidence" value="ECO:0007669"/>
    <property type="project" value="InterPro"/>
</dbReference>
<dbReference type="Gene3D" id="3.40.50.720">
    <property type="entry name" value="NAD(P)-binding Rossmann-like Domain"/>
    <property type="match status" value="1"/>
</dbReference>
<protein>
    <submittedName>
        <fullName evidence="3">Oxidoreductase</fullName>
    </submittedName>
</protein>
<feature type="domain" description="Gfo/Idh/MocA-like oxidoreductase C-terminal" evidence="2">
    <location>
        <begin position="156"/>
        <end position="301"/>
    </location>
</feature>
<dbReference type="EMBL" id="CP007243">
    <property type="protein sequence ID" value="AIA30471.1"/>
    <property type="molecule type" value="Genomic_DNA"/>
</dbReference>
<evidence type="ECO:0000259" key="2">
    <source>
        <dbReference type="Pfam" id="PF02894"/>
    </source>
</evidence>
<gene>
    <name evidence="3" type="ORF">Y981_05895</name>
</gene>
<dbReference type="SUPFAM" id="SSF55347">
    <property type="entry name" value="Glyceraldehyde-3-phosphate dehydrogenase-like, C-terminal domain"/>
    <property type="match status" value="1"/>
</dbReference>
<evidence type="ECO:0000259" key="1">
    <source>
        <dbReference type="Pfam" id="PF01408"/>
    </source>
</evidence>
<organism evidence="3 4">
    <name type="scientific">Leptospirillum ferriphilum YSK</name>
    <dbReference type="NCBI Taxonomy" id="1441628"/>
    <lineage>
        <taxon>Bacteria</taxon>
        <taxon>Pseudomonadati</taxon>
        <taxon>Nitrospirota</taxon>
        <taxon>Nitrospiria</taxon>
        <taxon>Nitrospirales</taxon>
        <taxon>Nitrospiraceae</taxon>
        <taxon>Leptospirillum</taxon>
    </lineage>
</organism>
<reference evidence="3 4" key="2">
    <citation type="journal article" date="2015" name="Biomed. Res. Int.">
        <title>Effects of Arsenite Resistance on the Growth and Functional Gene Expression of Leptospirillum ferriphilum and Acidithiobacillus thiooxidans in Pure Culture and Coculture.</title>
        <authorList>
            <person name="Jiang H."/>
            <person name="Liang Y."/>
            <person name="Yin H."/>
            <person name="Xiao Y."/>
            <person name="Guo X."/>
            <person name="Xu Y."/>
            <person name="Hu Q."/>
            <person name="Liu H."/>
            <person name="Liu X."/>
        </authorList>
    </citation>
    <scope>NUCLEOTIDE SEQUENCE [LARGE SCALE GENOMIC DNA]</scope>
    <source>
        <strain evidence="3 4">YSK</strain>
    </source>
</reference>
<dbReference type="PANTHER" id="PTHR43377:SF1">
    <property type="entry name" value="BILIVERDIN REDUCTASE A"/>
    <property type="match status" value="1"/>
</dbReference>
<dbReference type="Pfam" id="PF02894">
    <property type="entry name" value="GFO_IDH_MocA_C"/>
    <property type="match status" value="1"/>
</dbReference>